<protein>
    <recommendedName>
        <fullName evidence="4 13">Vitamin B12-dependent ribonucleotide reductase</fullName>
        <ecNumber evidence="3 13">1.17.4.1</ecNumber>
    </recommendedName>
</protein>
<dbReference type="CDD" id="cd02888">
    <property type="entry name" value="RNR_II_dimer"/>
    <property type="match status" value="1"/>
</dbReference>
<dbReference type="Pfam" id="PF08471">
    <property type="entry name" value="Ribonuc_red_2_N"/>
    <property type="match status" value="1"/>
</dbReference>
<dbReference type="Gene3D" id="3.20.70.20">
    <property type="match status" value="3"/>
</dbReference>
<dbReference type="InterPro" id="IPR050862">
    <property type="entry name" value="RdRp_reductase_class-2"/>
</dbReference>
<evidence type="ECO:0000256" key="4">
    <source>
        <dbReference type="ARBA" id="ARBA00014409"/>
    </source>
</evidence>
<feature type="domain" description="Ribonucleotide reductase class II vitamin B12-dependent N-terminal" evidence="15">
    <location>
        <begin position="22"/>
        <end position="147"/>
    </location>
</feature>
<dbReference type="Proteomes" id="UP001652542">
    <property type="component" value="Unassembled WGS sequence"/>
</dbReference>
<comment type="catalytic activity">
    <reaction evidence="12 13">
        <text>a 2'-deoxyribonucleoside 5'-diphosphate + [thioredoxin]-disulfide + H2O = a ribonucleoside 5'-diphosphate + [thioredoxin]-dithiol</text>
        <dbReference type="Rhea" id="RHEA:23252"/>
        <dbReference type="Rhea" id="RHEA-COMP:10698"/>
        <dbReference type="Rhea" id="RHEA-COMP:10700"/>
        <dbReference type="ChEBI" id="CHEBI:15377"/>
        <dbReference type="ChEBI" id="CHEBI:29950"/>
        <dbReference type="ChEBI" id="CHEBI:50058"/>
        <dbReference type="ChEBI" id="CHEBI:57930"/>
        <dbReference type="ChEBI" id="CHEBI:73316"/>
        <dbReference type="EC" id="1.17.4.1"/>
    </reaction>
</comment>
<keyword evidence="7 13" id="KW-0547">Nucleotide-binding</keyword>
<evidence type="ECO:0000256" key="7">
    <source>
        <dbReference type="ARBA" id="ARBA00022741"/>
    </source>
</evidence>
<dbReference type="InterPro" id="IPR029072">
    <property type="entry name" value="YebC-like"/>
</dbReference>
<proteinExistence type="inferred from homology"/>
<keyword evidence="18" id="KW-1185">Reference proteome</keyword>
<evidence type="ECO:0000256" key="6">
    <source>
        <dbReference type="ARBA" id="ARBA00022634"/>
    </source>
</evidence>
<evidence type="ECO:0000313" key="18">
    <source>
        <dbReference type="Proteomes" id="UP001652542"/>
    </source>
</evidence>
<dbReference type="RefSeq" id="WP_263734196.1">
    <property type="nucleotide sequence ID" value="NZ_JAOWKY010000001.1"/>
</dbReference>
<dbReference type="EC" id="1.17.4.1" evidence="3 13"/>
<evidence type="ECO:0000256" key="5">
    <source>
        <dbReference type="ARBA" id="ARBA00022628"/>
    </source>
</evidence>
<evidence type="ECO:0000259" key="16">
    <source>
        <dbReference type="Pfam" id="PF12637"/>
    </source>
</evidence>
<dbReference type="PANTHER" id="PTHR43371:SF1">
    <property type="entry name" value="RIBONUCLEOSIDE-DIPHOSPHATE REDUCTASE"/>
    <property type="match status" value="1"/>
</dbReference>
<evidence type="ECO:0000256" key="2">
    <source>
        <dbReference type="ARBA" id="ARBA00007405"/>
    </source>
</evidence>
<evidence type="ECO:0000259" key="14">
    <source>
        <dbReference type="Pfam" id="PF02867"/>
    </source>
</evidence>
<organism evidence="17 18">
    <name type="scientific">Albidovulum marisflavi</name>
    <dbReference type="NCBI Taxonomy" id="2984159"/>
    <lineage>
        <taxon>Bacteria</taxon>
        <taxon>Pseudomonadati</taxon>
        <taxon>Pseudomonadota</taxon>
        <taxon>Alphaproteobacteria</taxon>
        <taxon>Rhodobacterales</taxon>
        <taxon>Paracoccaceae</taxon>
        <taxon>Albidovulum</taxon>
    </lineage>
</organism>
<dbReference type="InterPro" id="IPR013678">
    <property type="entry name" value="RNR_2_N"/>
</dbReference>
<dbReference type="Pfam" id="PF02867">
    <property type="entry name" value="Ribonuc_red_lgC"/>
    <property type="match status" value="2"/>
</dbReference>
<feature type="domain" description="TSCPD" evidence="16">
    <location>
        <begin position="969"/>
        <end position="1073"/>
    </location>
</feature>
<gene>
    <name evidence="17" type="ORF">OEW28_08130</name>
</gene>
<evidence type="ECO:0000256" key="8">
    <source>
        <dbReference type="ARBA" id="ARBA00023002"/>
    </source>
</evidence>
<keyword evidence="6 13" id="KW-0237">DNA synthesis</keyword>
<sequence>MKIERKFTKAGSGAYSEIEFTTTVSEIRNPDGKIVFRNDSVEVPKGFSQVASDVLAQKYFRKAGVAACLKKVKEKGVPEFLWRSVPDEEALQRLPKEMRYGGETSAKQVYDRLAGAWAYWGWKGGYFTTEADAEAYYDEMRCMLAEQMAAPNSPQWFNTGLHWAYGIDGPGQGHFYVDYKTGKLTKSESAYEHPQPHACFIQSVADDLVNEGGIMDLWVREARLFKYGSGTGTNFSSLRGEGEKLSGGGKSSGLMGFLKIGDRAAGAIKSGGTTRRAAKMVICDMDHPDIEQFVNWKVIEEQKVASLVAGSKSHEKQLNEIFAAIRQWDGSTEDAVDPAKNDALKAAIRGAKRAMIPETYVKRVLDYAKQGYDSIEFPTYDTDWDSEAYASVSGQNSNNSVRVTNAFLKAVKDDAPWELIRRTDGKVAKTVKARELWAQVGHAAWACADPGIQFHDTVNAWHTCPADGEIRGSNPCSEYMFLDDTACNLASMNLLTFYKGGKFDAEGYVHATRLWTVTLEISVLMAQFPSKEIAQRSYDYRTLGLGYANIGGLLMNMGLGYDSDEGRALCGALTAIMTGVCYATSAEMAGELGAFPAYSQNRDQMLRVIRNHRTAAHGRTDGYEALEVRPVALDHANVPDQSLVALAKSAWDEALALGEKHGYRNAQTTVVAPTGTIGLVMDCDTTGIEPDFALVKFKKLAGGGYFKIINRSVPAALETLGYGSAQIEEIVAYAVGHASLGNCPGINHTALIGHGFGQAELEKIEAALPTAFDIRFVFNQWTLGSEFCTGTLGIPAEKLNDPTFDLLRHLGFTRAQVEAANDHVCGTMTLEGAPHLKTEHYHVFDCANPCGKKGKRFLSVNSHITMMAAAQSFISGAISKTINMPNSATIEDVLAAYELSWSLGLKANAIYRDGSKLSQPLASALVEDDEEAEEVLATGSAQEKAAVLAEKIVEKIVVKEIVRRHREKLPERRKGYTQKAIVGGHKVYLRTGEYKDGQLGEIFIDMHKEGAGFRAMMNNFAIAVSVGLQYGVPLEEFVDAFTFTKFEPAGMVQGNDSIKNATSILDYIFRELAVSYLDRTDLAHVKPQGATFDDLGGGAEEGKANVTEVTETAASKSLEMLKQVASPGYLRKRLPQELVVLQGGVGATALAGDPIAALNTLVPVTAAASAAGATAIVTGTVTMDARAKAKMQGYEGDPCGECGNYTLVRNGTCMKCNTCGGTSGCS</sequence>
<keyword evidence="10 13" id="KW-0170">Cobalt</keyword>
<name>A0ABT2ZBU9_9RHOB</name>
<comment type="cofactor">
    <cofactor evidence="1 13">
        <name>adenosylcob(III)alamin</name>
        <dbReference type="ChEBI" id="CHEBI:18408"/>
    </cofactor>
</comment>
<dbReference type="NCBIfam" id="TIGR02504">
    <property type="entry name" value="NrdJ_Z"/>
    <property type="match status" value="1"/>
</dbReference>
<dbReference type="GO" id="GO:0004748">
    <property type="term" value="F:ribonucleoside-diphosphate reductase activity, thioredoxin disulfide as acceptor"/>
    <property type="evidence" value="ECO:0007669"/>
    <property type="project" value="UniProtKB-EC"/>
</dbReference>
<dbReference type="PRINTS" id="PR01183">
    <property type="entry name" value="RIBORDTASEM1"/>
</dbReference>
<comment type="similarity">
    <text evidence="2 13">Belongs to the ribonucleoside diphosphate reductase class-2 family.</text>
</comment>
<dbReference type="SUPFAM" id="SSF51998">
    <property type="entry name" value="PFL-like glycyl radical enzymes"/>
    <property type="match status" value="1"/>
</dbReference>
<keyword evidence="9" id="KW-1015">Disulfide bond</keyword>
<keyword evidence="5 13" id="KW-0846">Cobalamin</keyword>
<dbReference type="Pfam" id="PF12637">
    <property type="entry name" value="TSCPD"/>
    <property type="match status" value="1"/>
</dbReference>
<evidence type="ECO:0000256" key="13">
    <source>
        <dbReference type="RuleBase" id="RU364064"/>
    </source>
</evidence>
<evidence type="ECO:0000256" key="11">
    <source>
        <dbReference type="ARBA" id="ARBA00025437"/>
    </source>
</evidence>
<evidence type="ECO:0000256" key="10">
    <source>
        <dbReference type="ARBA" id="ARBA00023285"/>
    </source>
</evidence>
<evidence type="ECO:0000256" key="1">
    <source>
        <dbReference type="ARBA" id="ARBA00001922"/>
    </source>
</evidence>
<dbReference type="SUPFAM" id="SSF75625">
    <property type="entry name" value="YebC-like"/>
    <property type="match status" value="1"/>
</dbReference>
<keyword evidence="8 13" id="KW-0560">Oxidoreductase</keyword>
<dbReference type="EMBL" id="JAOWKY010000001">
    <property type="protein sequence ID" value="MCV2868594.1"/>
    <property type="molecule type" value="Genomic_DNA"/>
</dbReference>
<feature type="domain" description="Ribonucleotide reductase large subunit C-terminal" evidence="14">
    <location>
        <begin position="805"/>
        <end position="911"/>
    </location>
</feature>
<comment type="caution">
    <text evidence="17">The sequence shown here is derived from an EMBL/GenBank/DDBJ whole genome shotgun (WGS) entry which is preliminary data.</text>
</comment>
<evidence type="ECO:0000259" key="15">
    <source>
        <dbReference type="Pfam" id="PF08471"/>
    </source>
</evidence>
<dbReference type="InterPro" id="IPR013344">
    <property type="entry name" value="RNR_NrdJ/NrdZ"/>
</dbReference>
<dbReference type="NCBIfam" id="NF005736">
    <property type="entry name" value="PRK07562.1"/>
    <property type="match status" value="1"/>
</dbReference>
<feature type="domain" description="Ribonucleotide reductase large subunit C-terminal" evidence="14">
    <location>
        <begin position="198"/>
        <end position="746"/>
    </location>
</feature>
<dbReference type="InterPro" id="IPR024434">
    <property type="entry name" value="TSCPD_dom"/>
</dbReference>
<evidence type="ECO:0000256" key="9">
    <source>
        <dbReference type="ARBA" id="ARBA00023157"/>
    </source>
</evidence>
<dbReference type="InterPro" id="IPR000788">
    <property type="entry name" value="RNR_lg_C"/>
</dbReference>
<dbReference type="PANTHER" id="PTHR43371">
    <property type="entry name" value="VITAMIN B12-DEPENDENT RIBONUCLEOTIDE REDUCTASE"/>
    <property type="match status" value="1"/>
</dbReference>
<evidence type="ECO:0000256" key="12">
    <source>
        <dbReference type="ARBA" id="ARBA00047754"/>
    </source>
</evidence>
<reference evidence="17 18" key="1">
    <citation type="submission" date="2022-10" db="EMBL/GenBank/DDBJ databases">
        <title>Defluviimonas sp. nov., isolated from ocean surface water.</title>
        <authorList>
            <person name="He W."/>
            <person name="Wang L."/>
            <person name="Zhang D.-F."/>
        </authorList>
    </citation>
    <scope>NUCLEOTIDE SEQUENCE [LARGE SCALE GENOMIC DNA]</scope>
    <source>
        <strain evidence="17 18">WL0002</strain>
    </source>
</reference>
<comment type="function">
    <text evidence="11 13">Catalyzes the reduction of ribonucleotides to deoxyribonucleotides. May function to provide a pool of deoxyribonucleotide precursors for DNA repair during oxygen limitation and/or for immediate growth after restoration of oxygen.</text>
</comment>
<accession>A0ABT2ZBU9</accession>
<evidence type="ECO:0000256" key="3">
    <source>
        <dbReference type="ARBA" id="ARBA00012274"/>
    </source>
</evidence>
<evidence type="ECO:0000313" key="17">
    <source>
        <dbReference type="EMBL" id="MCV2868594.1"/>
    </source>
</evidence>